<feature type="transmembrane region" description="Helical" evidence="2">
    <location>
        <begin position="336"/>
        <end position="352"/>
    </location>
</feature>
<keyword evidence="2" id="KW-0812">Transmembrane</keyword>
<dbReference type="RefSeq" id="XP_060447400.1">
    <property type="nucleotide sequence ID" value="XM_060586610.1"/>
</dbReference>
<dbReference type="PANTHER" id="PTHR10039:SF5">
    <property type="entry name" value="NACHT DOMAIN-CONTAINING PROTEIN"/>
    <property type="match status" value="1"/>
</dbReference>
<evidence type="ECO:0000313" key="5">
    <source>
        <dbReference type="Proteomes" id="UP001243989"/>
    </source>
</evidence>
<dbReference type="SUPFAM" id="SSF52540">
    <property type="entry name" value="P-loop containing nucleoside triphosphate hydrolases"/>
    <property type="match status" value="1"/>
</dbReference>
<dbReference type="EMBL" id="JAHMHQ010000006">
    <property type="protein sequence ID" value="KAK1638793.1"/>
    <property type="molecule type" value="Genomic_DNA"/>
</dbReference>
<keyword evidence="1" id="KW-0677">Repeat</keyword>
<feature type="domain" description="Nephrocystin 3-like N-terminal" evidence="3">
    <location>
        <begin position="24"/>
        <end position="205"/>
    </location>
</feature>
<accession>A0AAI9ZXJ2</accession>
<dbReference type="InterPro" id="IPR027417">
    <property type="entry name" value="P-loop_NTPase"/>
</dbReference>
<keyword evidence="2" id="KW-0472">Membrane</keyword>
<comment type="caution">
    <text evidence="4">The sequence shown here is derived from an EMBL/GenBank/DDBJ whole genome shotgun (WGS) entry which is preliminary data.</text>
</comment>
<keyword evidence="2" id="KW-1133">Transmembrane helix</keyword>
<protein>
    <recommendedName>
        <fullName evidence="3">Nephrocystin 3-like N-terminal domain-containing protein</fullName>
    </recommendedName>
</protein>
<keyword evidence="5" id="KW-1185">Reference proteome</keyword>
<dbReference type="InterPro" id="IPR056884">
    <property type="entry name" value="NPHP3-like_N"/>
</dbReference>
<evidence type="ECO:0000256" key="1">
    <source>
        <dbReference type="ARBA" id="ARBA00022737"/>
    </source>
</evidence>
<dbReference type="PANTHER" id="PTHR10039">
    <property type="entry name" value="AMELOGENIN"/>
    <property type="match status" value="1"/>
</dbReference>
<name>A0AAI9ZXJ2_9PEZI</name>
<dbReference type="GeneID" id="85471472"/>
<evidence type="ECO:0000256" key="2">
    <source>
        <dbReference type="SAM" id="Phobius"/>
    </source>
</evidence>
<dbReference type="AlphaFoldDB" id="A0AAI9ZXJ2"/>
<reference evidence="4" key="1">
    <citation type="submission" date="2021-06" db="EMBL/GenBank/DDBJ databases">
        <title>Comparative genomics, transcriptomics and evolutionary studies reveal genomic signatures of adaptation to plant cell wall in hemibiotrophic fungi.</title>
        <authorList>
            <consortium name="DOE Joint Genome Institute"/>
            <person name="Baroncelli R."/>
            <person name="Diaz J.F."/>
            <person name="Benocci T."/>
            <person name="Peng M."/>
            <person name="Battaglia E."/>
            <person name="Haridas S."/>
            <person name="Andreopoulos W."/>
            <person name="Labutti K."/>
            <person name="Pangilinan J."/>
            <person name="Floch G.L."/>
            <person name="Makela M.R."/>
            <person name="Henrissat B."/>
            <person name="Grigoriev I.V."/>
            <person name="Crouch J.A."/>
            <person name="De Vries R.P."/>
            <person name="Sukno S.A."/>
            <person name="Thon M.R."/>
        </authorList>
    </citation>
    <scope>NUCLEOTIDE SEQUENCE</scope>
    <source>
        <strain evidence="4">CBS 102054</strain>
    </source>
</reference>
<organism evidence="4 5">
    <name type="scientific">Colletotrichum phormii</name>
    <dbReference type="NCBI Taxonomy" id="359342"/>
    <lineage>
        <taxon>Eukaryota</taxon>
        <taxon>Fungi</taxon>
        <taxon>Dikarya</taxon>
        <taxon>Ascomycota</taxon>
        <taxon>Pezizomycotina</taxon>
        <taxon>Sordariomycetes</taxon>
        <taxon>Hypocreomycetidae</taxon>
        <taxon>Glomerellales</taxon>
        <taxon>Glomerellaceae</taxon>
        <taxon>Colletotrichum</taxon>
        <taxon>Colletotrichum acutatum species complex</taxon>
    </lineage>
</organism>
<sequence>MLNALKFDEMNHRFDQVSEAHAKTFKWIFSDEKNEKDFSTGFLFHVSAKLGAGKSTLMKLIINNPHVQDRLQQWAGKSCLPSPTICFLTHVKKSFDGMCRALLYGAIDGRPELTRLLFPSHWKAAWSAPWQASKELIIHHTEVREALKLLVDHSKANETFSFCFFIDGLDELEESTDFQHRHLAETLKEWSRHSSANIKFCVSSREYSTFLHHFQQEQRIRLHDLTKRDMEKYVKDVTRGVRNYGTPEINLDSIVKPLVDSIVDRAQGIFLWVKLVVNDLCNQMENGSRPEDLHLEVDKLPEGINHLFHHFMTSISHGASQKAYQTLDMILRANEWWIMITLLITLLAWNFFEVREKAQPALSSES</sequence>
<dbReference type="Pfam" id="PF24883">
    <property type="entry name" value="NPHP3_N"/>
    <property type="match status" value="1"/>
</dbReference>
<gene>
    <name evidence="4" type="ORF">BDP81DRAFT_370408</name>
</gene>
<dbReference type="Proteomes" id="UP001243989">
    <property type="component" value="Unassembled WGS sequence"/>
</dbReference>
<proteinExistence type="predicted"/>
<evidence type="ECO:0000313" key="4">
    <source>
        <dbReference type="EMBL" id="KAK1638793.1"/>
    </source>
</evidence>
<evidence type="ECO:0000259" key="3">
    <source>
        <dbReference type="Pfam" id="PF24883"/>
    </source>
</evidence>